<evidence type="ECO:0000313" key="2">
    <source>
        <dbReference type="Proteomes" id="UP000289946"/>
    </source>
</evidence>
<name>A0ABY0D8H6_9BRAD</name>
<protein>
    <submittedName>
        <fullName evidence="1">Uncharacterized protein</fullName>
    </submittedName>
</protein>
<comment type="caution">
    <text evidence="1">The sequence shown here is derived from an EMBL/GenBank/DDBJ whole genome shotgun (WGS) entry which is preliminary data.</text>
</comment>
<sequence>MTVADSMSSTKSLAPLGLAALLTGMSFWFQVGAAVSGVWVDTAPQTSEPPTADGPPRLK</sequence>
<gene>
    <name evidence="1" type="ORF">EAS62_39490</name>
</gene>
<evidence type="ECO:0000313" key="1">
    <source>
        <dbReference type="EMBL" id="RXG84754.1"/>
    </source>
</evidence>
<keyword evidence="2" id="KW-1185">Reference proteome</keyword>
<organism evidence="1 2">
    <name type="scientific">Bradyrhizobium zhanjiangense</name>
    <dbReference type="NCBI Taxonomy" id="1325107"/>
    <lineage>
        <taxon>Bacteria</taxon>
        <taxon>Pseudomonadati</taxon>
        <taxon>Pseudomonadota</taxon>
        <taxon>Alphaproteobacteria</taxon>
        <taxon>Hyphomicrobiales</taxon>
        <taxon>Nitrobacteraceae</taxon>
        <taxon>Bradyrhizobium</taxon>
    </lineage>
</organism>
<dbReference type="Proteomes" id="UP000289946">
    <property type="component" value="Unassembled WGS sequence"/>
</dbReference>
<reference evidence="1 2" key="1">
    <citation type="submission" date="2018-10" db="EMBL/GenBank/DDBJ databases">
        <title>Bradyrhizobium sp. nov., isolated from effective nodules of peanut in China.</title>
        <authorList>
            <person name="Li Y."/>
        </authorList>
    </citation>
    <scope>NUCLEOTIDE SEQUENCE [LARGE SCALE GENOMIC DNA]</scope>
    <source>
        <strain evidence="1 2">CCBAU 51781</strain>
    </source>
</reference>
<proteinExistence type="predicted"/>
<accession>A0ABY0D8H6</accession>
<dbReference type="EMBL" id="RDRA01000055">
    <property type="protein sequence ID" value="RXG84754.1"/>
    <property type="molecule type" value="Genomic_DNA"/>
</dbReference>